<keyword evidence="3" id="KW-0813">Transport</keyword>
<evidence type="ECO:0000256" key="4">
    <source>
        <dbReference type="ARBA" id="ARBA00022692"/>
    </source>
</evidence>
<evidence type="ECO:0000256" key="9">
    <source>
        <dbReference type="ARBA" id="ARBA00023128"/>
    </source>
</evidence>
<accession>A0ABD1VGX0</accession>
<proteinExistence type="inferred from homology"/>
<evidence type="ECO:0000313" key="11">
    <source>
        <dbReference type="EMBL" id="KAL2536590.1"/>
    </source>
</evidence>
<keyword evidence="8" id="KW-0811">Translocation</keyword>
<dbReference type="AlphaFoldDB" id="A0ABD1VGX0"/>
<comment type="subcellular location">
    <subcellularLocation>
        <location evidence="1">Mitochondrion inner membrane</location>
        <topology evidence="1">Multi-pass membrane protein</topology>
    </subcellularLocation>
</comment>
<comment type="caution">
    <text evidence="11">The sequence shown here is derived from an EMBL/GenBank/DDBJ whole genome shotgun (WGS) entry which is preliminary data.</text>
</comment>
<evidence type="ECO:0000256" key="1">
    <source>
        <dbReference type="ARBA" id="ARBA00004448"/>
    </source>
</evidence>
<dbReference type="GO" id="GO:0015031">
    <property type="term" value="P:protein transport"/>
    <property type="evidence" value="ECO:0007669"/>
    <property type="project" value="UniProtKB-KW"/>
</dbReference>
<dbReference type="Pfam" id="PF02466">
    <property type="entry name" value="Tim17"/>
    <property type="match status" value="1"/>
</dbReference>
<keyword evidence="7" id="KW-1133">Transmembrane helix</keyword>
<evidence type="ECO:0000256" key="3">
    <source>
        <dbReference type="ARBA" id="ARBA00022448"/>
    </source>
</evidence>
<dbReference type="GO" id="GO:0005743">
    <property type="term" value="C:mitochondrial inner membrane"/>
    <property type="evidence" value="ECO:0007669"/>
    <property type="project" value="UniProtKB-SubCell"/>
</dbReference>
<evidence type="ECO:0000256" key="7">
    <source>
        <dbReference type="ARBA" id="ARBA00022989"/>
    </source>
</evidence>
<evidence type="ECO:0000256" key="8">
    <source>
        <dbReference type="ARBA" id="ARBA00023010"/>
    </source>
</evidence>
<comment type="similarity">
    <text evidence="2">Belongs to the Tim17/Tim22/Tim23 family.</text>
</comment>
<keyword evidence="5" id="KW-0999">Mitochondrion inner membrane</keyword>
<dbReference type="Gene3D" id="3.40.50.720">
    <property type="entry name" value="NAD(P)-binding Rossmann-like Domain"/>
    <property type="match status" value="1"/>
</dbReference>
<organism evidence="11 12">
    <name type="scientific">Forsythia ovata</name>
    <dbReference type="NCBI Taxonomy" id="205694"/>
    <lineage>
        <taxon>Eukaryota</taxon>
        <taxon>Viridiplantae</taxon>
        <taxon>Streptophyta</taxon>
        <taxon>Embryophyta</taxon>
        <taxon>Tracheophyta</taxon>
        <taxon>Spermatophyta</taxon>
        <taxon>Magnoliopsida</taxon>
        <taxon>eudicotyledons</taxon>
        <taxon>Gunneridae</taxon>
        <taxon>Pentapetalae</taxon>
        <taxon>asterids</taxon>
        <taxon>lamiids</taxon>
        <taxon>Lamiales</taxon>
        <taxon>Oleaceae</taxon>
        <taxon>Forsythieae</taxon>
        <taxon>Forsythia</taxon>
    </lineage>
</organism>
<evidence type="ECO:0000256" key="10">
    <source>
        <dbReference type="ARBA" id="ARBA00023136"/>
    </source>
</evidence>
<protein>
    <submittedName>
        <fullName evidence="11">Uncharacterized protein</fullName>
    </submittedName>
</protein>
<reference evidence="12" key="1">
    <citation type="submission" date="2024-07" db="EMBL/GenBank/DDBJ databases">
        <title>Two chromosome-level genome assemblies of Korean endemic species Abeliophyllum distichum and Forsythia ovata (Oleaceae).</title>
        <authorList>
            <person name="Jang H."/>
        </authorList>
    </citation>
    <scope>NUCLEOTIDE SEQUENCE [LARGE SCALE GENOMIC DNA]</scope>
</reference>
<evidence type="ECO:0000256" key="6">
    <source>
        <dbReference type="ARBA" id="ARBA00022927"/>
    </source>
</evidence>
<keyword evidence="4" id="KW-0812">Transmembrane</keyword>
<keyword evidence="6" id="KW-0653">Protein transport</keyword>
<dbReference type="PANTHER" id="PTHR10485:SF0">
    <property type="entry name" value="AT05822P-RELATED"/>
    <property type="match status" value="1"/>
</dbReference>
<name>A0ABD1VGX0_9LAMI</name>
<keyword evidence="10" id="KW-0472">Membrane</keyword>
<evidence type="ECO:0000256" key="2">
    <source>
        <dbReference type="ARBA" id="ARBA00008444"/>
    </source>
</evidence>
<dbReference type="EMBL" id="JBFOLJ010000005">
    <property type="protein sequence ID" value="KAL2536590.1"/>
    <property type="molecule type" value="Genomic_DNA"/>
</dbReference>
<evidence type="ECO:0000313" key="12">
    <source>
        <dbReference type="Proteomes" id="UP001604277"/>
    </source>
</evidence>
<sequence length="188" mass="20455">MPTPETSLETSSNMSLEDIGLVLATSTVWGSAFQFFKGIYNSPKGQRLIRGTQAVRRNGLRSGGINVAWFCLLHVMECSIDHVRQKEDPWNHIFSSAAAAGLLQMRKGLGPASRWSLFGGVFGALFRLGNGVFHVAHPVDLKDKETEETKINKSVSGALGILQACLVSKTVKRVAGVATVMFHKKDLV</sequence>
<keyword evidence="12" id="KW-1185">Reference proteome</keyword>
<gene>
    <name evidence="11" type="ORF">Fot_17981</name>
</gene>
<dbReference type="PANTHER" id="PTHR10485">
    <property type="entry name" value="MITOCHONDRIAL IMPORT INNER MEMBRANE TRANSLOCASE SUBUNIT TIM-17"/>
    <property type="match status" value="1"/>
</dbReference>
<dbReference type="Proteomes" id="UP001604277">
    <property type="component" value="Unassembled WGS sequence"/>
</dbReference>
<evidence type="ECO:0000256" key="5">
    <source>
        <dbReference type="ARBA" id="ARBA00022792"/>
    </source>
</evidence>
<keyword evidence="9" id="KW-0496">Mitochondrion</keyword>